<dbReference type="InterPro" id="IPR005123">
    <property type="entry name" value="Oxoglu/Fe-dep_dioxygenase_dom"/>
</dbReference>
<dbReference type="EMBL" id="CP045871">
    <property type="protein sequence ID" value="QGG80411.1"/>
    <property type="molecule type" value="Genomic_DNA"/>
</dbReference>
<evidence type="ECO:0000259" key="2">
    <source>
        <dbReference type="PROSITE" id="PS51471"/>
    </source>
</evidence>
<reference evidence="3 4" key="1">
    <citation type="submission" date="2019-11" db="EMBL/GenBank/DDBJ databases">
        <authorList>
            <person name="Khan S.A."/>
            <person name="Jeon C.O."/>
            <person name="Chun B.H."/>
        </authorList>
    </citation>
    <scope>NUCLEOTIDE SEQUENCE [LARGE SCALE GENOMIC DNA]</scope>
    <source>
        <strain evidence="3 4">IMCC 1097</strain>
    </source>
</reference>
<gene>
    <name evidence="3" type="ORF">GH975_07430</name>
</gene>
<organism evidence="3 4">
    <name type="scientific">Litorivicinus lipolyticus</name>
    <dbReference type="NCBI Taxonomy" id="418701"/>
    <lineage>
        <taxon>Bacteria</taxon>
        <taxon>Pseudomonadati</taxon>
        <taxon>Pseudomonadota</taxon>
        <taxon>Gammaproteobacteria</taxon>
        <taxon>Oceanospirillales</taxon>
        <taxon>Litorivicinaceae</taxon>
        <taxon>Litorivicinus</taxon>
    </lineage>
</organism>
<name>A0A5Q2QDH4_9GAMM</name>
<evidence type="ECO:0000313" key="3">
    <source>
        <dbReference type="EMBL" id="QGG80411.1"/>
    </source>
</evidence>
<dbReference type="GO" id="GO:0046872">
    <property type="term" value="F:metal ion binding"/>
    <property type="evidence" value="ECO:0007669"/>
    <property type="project" value="UniProtKB-KW"/>
</dbReference>
<keyword evidence="1" id="KW-0479">Metal-binding</keyword>
<dbReference type="GO" id="GO:0016491">
    <property type="term" value="F:oxidoreductase activity"/>
    <property type="evidence" value="ECO:0007669"/>
    <property type="project" value="UniProtKB-KW"/>
</dbReference>
<dbReference type="InterPro" id="IPR056470">
    <property type="entry name" value="BesD/HalB-like"/>
</dbReference>
<feature type="domain" description="Fe2OG dioxygenase" evidence="2">
    <location>
        <begin position="145"/>
        <end position="258"/>
    </location>
</feature>
<proteinExistence type="inferred from homology"/>
<keyword evidence="1" id="KW-0560">Oxidoreductase</keyword>
<comment type="similarity">
    <text evidence="1">Belongs to the iron/ascorbate-dependent oxidoreductase family.</text>
</comment>
<dbReference type="RefSeq" id="WP_153713915.1">
    <property type="nucleotide sequence ID" value="NZ_CP045871.1"/>
</dbReference>
<dbReference type="Gene3D" id="2.60.120.620">
    <property type="entry name" value="q2cbj1_9rhob like domain"/>
    <property type="match status" value="1"/>
</dbReference>
<dbReference type="OrthoDB" id="9798229at2"/>
<dbReference type="AlphaFoldDB" id="A0A5Q2QDH4"/>
<accession>A0A5Q2QDH4</accession>
<keyword evidence="4" id="KW-1185">Reference proteome</keyword>
<evidence type="ECO:0000313" key="4">
    <source>
        <dbReference type="Proteomes" id="UP000388235"/>
    </source>
</evidence>
<dbReference type="PROSITE" id="PS51471">
    <property type="entry name" value="FE2OG_OXY"/>
    <property type="match status" value="1"/>
</dbReference>
<dbReference type="KEGG" id="llp:GH975_07430"/>
<sequence>MMTLATLSDLGSALSDIVDLQRYPIDRLDSADGQHMLADARRGLDSVGCCCLPNFVKPEALALMKAEIEAGYEQIFWSENSHNPYFSKDQPELAADHPRRHFERRTSGFFNADLIAASSPMTTLYDSELMRRFVGESLRDTHIYCWADPLGRNPYGVMKPGDYFPWHFDGNAYTVSILVQEADAGGVFEYAPDLRAPDNEHYPAVAEVLAGSRERVQQLALKEGDLQIFKGRYSMHRVTAVSGSRNRYIALPTYTRDPDTVNNVERSRQIYGRATAVHHERAALARIDRLSD</sequence>
<protein>
    <recommendedName>
        <fullName evidence="2">Fe2OG dioxygenase domain-containing protein</fullName>
    </recommendedName>
</protein>
<evidence type="ECO:0000256" key="1">
    <source>
        <dbReference type="RuleBase" id="RU003682"/>
    </source>
</evidence>
<dbReference type="SUPFAM" id="SSF51197">
    <property type="entry name" value="Clavaminate synthase-like"/>
    <property type="match status" value="1"/>
</dbReference>
<keyword evidence="1" id="KW-0408">Iron</keyword>
<dbReference type="Pfam" id="PF23169">
    <property type="entry name" value="HalD"/>
    <property type="match status" value="1"/>
</dbReference>
<dbReference type="Proteomes" id="UP000388235">
    <property type="component" value="Chromosome"/>
</dbReference>